<dbReference type="GeneID" id="19906584"/>
<dbReference type="OrthoDB" id="6605218at2759"/>
<dbReference type="GO" id="GO:0009298">
    <property type="term" value="P:GDP-mannose biosynthetic process"/>
    <property type="evidence" value="ECO:0007669"/>
    <property type="project" value="UniProtKB-UniPathway"/>
</dbReference>
<evidence type="ECO:0000313" key="2">
    <source>
        <dbReference type="EMBL" id="EON70007.1"/>
    </source>
</evidence>
<dbReference type="AlphaFoldDB" id="R7Z774"/>
<dbReference type="InterPro" id="IPR011051">
    <property type="entry name" value="RmlC_Cupin_sf"/>
</dbReference>
<evidence type="ECO:0000259" key="1">
    <source>
        <dbReference type="Pfam" id="PF20511"/>
    </source>
</evidence>
<dbReference type="GO" id="GO:0008270">
    <property type="term" value="F:zinc ion binding"/>
    <property type="evidence" value="ECO:0007669"/>
    <property type="project" value="InterPro"/>
</dbReference>
<protein>
    <submittedName>
        <fullName evidence="2">Phosphomannose isomerase type I</fullName>
    </submittedName>
</protein>
<dbReference type="RefSeq" id="XP_007785324.1">
    <property type="nucleotide sequence ID" value="XM_007787134.1"/>
</dbReference>
<dbReference type="PANTHER" id="PTHR10309">
    <property type="entry name" value="MANNOSE-6-PHOSPHATE ISOMERASE"/>
    <property type="match status" value="1"/>
</dbReference>
<organism evidence="2 3">
    <name type="scientific">Coniosporium apollinis (strain CBS 100218)</name>
    <name type="common">Rock-inhabiting black yeast</name>
    <dbReference type="NCBI Taxonomy" id="1168221"/>
    <lineage>
        <taxon>Eukaryota</taxon>
        <taxon>Fungi</taxon>
        <taxon>Dikarya</taxon>
        <taxon>Ascomycota</taxon>
        <taxon>Pezizomycotina</taxon>
        <taxon>Dothideomycetes</taxon>
        <taxon>Dothideomycetes incertae sedis</taxon>
        <taxon>Coniosporium</taxon>
    </lineage>
</organism>
<dbReference type="EMBL" id="JH767654">
    <property type="protein sequence ID" value="EON70007.1"/>
    <property type="molecule type" value="Genomic_DNA"/>
</dbReference>
<evidence type="ECO:0000313" key="3">
    <source>
        <dbReference type="Proteomes" id="UP000016924"/>
    </source>
</evidence>
<proteinExistence type="predicted"/>
<dbReference type="GO" id="GO:0005829">
    <property type="term" value="C:cytosol"/>
    <property type="evidence" value="ECO:0007669"/>
    <property type="project" value="TreeGrafter"/>
</dbReference>
<reference evidence="3" key="1">
    <citation type="submission" date="2012-06" db="EMBL/GenBank/DDBJ databases">
        <title>The genome sequence of Coniosporium apollinis CBS 100218.</title>
        <authorList>
            <consortium name="The Broad Institute Genome Sequencing Platform"/>
            <person name="Cuomo C."/>
            <person name="Gorbushina A."/>
            <person name="Noack S."/>
            <person name="Walker B."/>
            <person name="Young S.K."/>
            <person name="Zeng Q."/>
            <person name="Gargeya S."/>
            <person name="Fitzgerald M."/>
            <person name="Haas B."/>
            <person name="Abouelleil A."/>
            <person name="Alvarado L."/>
            <person name="Arachchi H.M."/>
            <person name="Berlin A.M."/>
            <person name="Chapman S.B."/>
            <person name="Goldberg J."/>
            <person name="Griggs A."/>
            <person name="Gujja S."/>
            <person name="Hansen M."/>
            <person name="Howarth C."/>
            <person name="Imamovic A."/>
            <person name="Larimer J."/>
            <person name="McCowan C."/>
            <person name="Montmayeur A."/>
            <person name="Murphy C."/>
            <person name="Neiman D."/>
            <person name="Pearson M."/>
            <person name="Priest M."/>
            <person name="Roberts A."/>
            <person name="Saif S."/>
            <person name="Shea T."/>
            <person name="Sisk P."/>
            <person name="Sykes S."/>
            <person name="Wortman J."/>
            <person name="Nusbaum C."/>
            <person name="Birren B."/>
        </authorList>
    </citation>
    <scope>NUCLEOTIDE SEQUENCE [LARGE SCALE GENOMIC DNA]</scope>
    <source>
        <strain evidence="3">CBS 100218</strain>
    </source>
</reference>
<dbReference type="GO" id="GO:0004476">
    <property type="term" value="F:mannose-6-phosphate isomerase activity"/>
    <property type="evidence" value="ECO:0007669"/>
    <property type="project" value="InterPro"/>
</dbReference>
<dbReference type="InterPro" id="IPR016305">
    <property type="entry name" value="Mannose-6-P_Isomerase"/>
</dbReference>
<keyword evidence="2" id="KW-0413">Isomerase</keyword>
<dbReference type="PANTHER" id="PTHR10309:SF0">
    <property type="entry name" value="MANNOSE-6-PHOSPHATE ISOMERASE"/>
    <property type="match status" value="1"/>
</dbReference>
<dbReference type="InterPro" id="IPR014710">
    <property type="entry name" value="RmlC-like_jellyroll"/>
</dbReference>
<name>R7Z774_CONA1</name>
<dbReference type="Gene3D" id="2.60.120.10">
    <property type="entry name" value="Jelly Rolls"/>
    <property type="match status" value="1"/>
</dbReference>
<dbReference type="SUPFAM" id="SSF51182">
    <property type="entry name" value="RmlC-like cupins"/>
    <property type="match status" value="1"/>
</dbReference>
<feature type="domain" description="Phosphomannose isomerase type I catalytic" evidence="1">
    <location>
        <begin position="3"/>
        <end position="45"/>
    </location>
</feature>
<accession>R7Z774</accession>
<keyword evidence="3" id="KW-1185">Reference proteome</keyword>
<gene>
    <name evidence="2" type="ORF">W97_09273</name>
</gene>
<dbReference type="HOGENOM" id="CLU_1686468_0_0_1"/>
<sequence>MSIQAQKLAEELYAKDPKNYPDDNQKPDMTIAITPFEGLCGFRPLKEIAHFLNTVPPLKALVGEDHSNELITTAETASSDVKTSRSSLRTSRMKQPEYAVAQMSKELLSLVAGGKITPGSSVNTAATLCELFQRCNFRYFISCGHKACGGLKWIPT</sequence>
<dbReference type="Pfam" id="PF20511">
    <property type="entry name" value="PMI_typeI_cat"/>
    <property type="match status" value="1"/>
</dbReference>
<dbReference type="InterPro" id="IPR046457">
    <property type="entry name" value="PMI_typeI_cat"/>
</dbReference>
<dbReference type="STRING" id="1168221.R7Z774"/>
<dbReference type="eggNOG" id="KOG2757">
    <property type="taxonomic scope" value="Eukaryota"/>
</dbReference>
<dbReference type="UniPathway" id="UPA00126">
    <property type="reaction ID" value="UER00423"/>
</dbReference>
<dbReference type="Proteomes" id="UP000016924">
    <property type="component" value="Unassembled WGS sequence"/>
</dbReference>